<comment type="caution">
    <text evidence="1">The sequence shown here is derived from an EMBL/GenBank/DDBJ whole genome shotgun (WGS) entry which is preliminary data.</text>
</comment>
<reference evidence="1 2" key="1">
    <citation type="submission" date="2018-03" db="EMBL/GenBank/DDBJ databases">
        <title>Whole genome sequencing of Histamine producing bacteria.</title>
        <authorList>
            <person name="Butler K."/>
        </authorList>
    </citation>
    <scope>NUCLEOTIDE SEQUENCE [LARGE SCALE GENOMIC DNA]</scope>
    <source>
        <strain evidence="1 2">DSM 16190</strain>
    </source>
</reference>
<organism evidence="1 2">
    <name type="scientific">Photobacterium lipolyticum</name>
    <dbReference type="NCBI Taxonomy" id="266810"/>
    <lineage>
        <taxon>Bacteria</taxon>
        <taxon>Pseudomonadati</taxon>
        <taxon>Pseudomonadota</taxon>
        <taxon>Gammaproteobacteria</taxon>
        <taxon>Vibrionales</taxon>
        <taxon>Vibrionaceae</taxon>
        <taxon>Photobacterium</taxon>
    </lineage>
</organism>
<gene>
    <name evidence="1" type="ORF">C9I89_05970</name>
</gene>
<proteinExistence type="predicted"/>
<sequence>MKVGDVFPSNNYGDMTVIKYKDALNIQVKFHDTGAKKWTSSTHIREGCVRDPSLPLVRNEISTPEDMTVGKVHSTNNFGKLKITKYEHAKKVWYRFLDTGYENFTTSSEIRNGEVGDRLAPNVCGVGYIGVGPYQSNYLSDKNPYIPGTTRSPAYESWAAMLYRCYEKKNYRRQPSYANVEVDKRWHDFQVFAEWYYNQDWRDKELDKDLLVGGEGKLYGPDTCVLLTKEDNTAINRDITVARSSNSTKSDTWRVQFNQTFSDLDTAVAVVVDVQLAVRNTVFAELGMCDPWEDTIGELLAEQARSRVRS</sequence>
<dbReference type="RefSeq" id="WP_107282439.1">
    <property type="nucleotide sequence ID" value="NZ_PYMC01000003.1"/>
</dbReference>
<dbReference type="AlphaFoldDB" id="A0A2T3N176"/>
<protein>
    <submittedName>
        <fullName evidence="1">Uncharacterized protein</fullName>
    </submittedName>
</protein>
<evidence type="ECO:0000313" key="2">
    <source>
        <dbReference type="Proteomes" id="UP000240904"/>
    </source>
</evidence>
<dbReference type="OrthoDB" id="552713at2"/>
<accession>A0A2T3N176</accession>
<keyword evidence="2" id="KW-1185">Reference proteome</keyword>
<evidence type="ECO:0000313" key="1">
    <source>
        <dbReference type="EMBL" id="PSW06059.1"/>
    </source>
</evidence>
<name>A0A2T3N176_9GAMM</name>
<dbReference type="EMBL" id="PYMC01000003">
    <property type="protein sequence ID" value="PSW06059.1"/>
    <property type="molecule type" value="Genomic_DNA"/>
</dbReference>
<dbReference type="Proteomes" id="UP000240904">
    <property type="component" value="Unassembled WGS sequence"/>
</dbReference>